<proteinExistence type="predicted"/>
<gene>
    <name evidence="1" type="ORF">J0A65_08015</name>
</gene>
<name>A0ABS3CRR9_9ALTE</name>
<dbReference type="RefSeq" id="WP_206593650.1">
    <property type="nucleotide sequence ID" value="NZ_JAFKCS010000006.1"/>
</dbReference>
<sequence length="54" mass="5944">MNLEEYSSPLDRYTPQQINPTILFLSRDYDEKTSFTALRNDGISGSGTGVCIAG</sequence>
<dbReference type="EMBL" id="JAFKCS010000006">
    <property type="protein sequence ID" value="MBN7819807.1"/>
    <property type="molecule type" value="Genomic_DNA"/>
</dbReference>
<comment type="caution">
    <text evidence="1">The sequence shown here is derived from an EMBL/GenBank/DDBJ whole genome shotgun (WGS) entry which is preliminary data.</text>
</comment>
<reference evidence="1 2" key="1">
    <citation type="submission" date="2021-03" db="EMBL/GenBank/DDBJ databases">
        <title>novel species isolated from a fishpond in China.</title>
        <authorList>
            <person name="Lu H."/>
            <person name="Cai Z."/>
        </authorList>
    </citation>
    <scope>NUCLEOTIDE SEQUENCE [LARGE SCALE GENOMIC DNA]</scope>
    <source>
        <strain evidence="1 2">Y57</strain>
    </source>
</reference>
<keyword evidence="2" id="KW-1185">Reference proteome</keyword>
<evidence type="ECO:0000313" key="1">
    <source>
        <dbReference type="EMBL" id="MBN7819807.1"/>
    </source>
</evidence>
<evidence type="ECO:0000313" key="2">
    <source>
        <dbReference type="Proteomes" id="UP000663992"/>
    </source>
</evidence>
<organism evidence="1 2">
    <name type="scientific">Bowmanella yangjiangensis</name>
    <dbReference type="NCBI Taxonomy" id="2811230"/>
    <lineage>
        <taxon>Bacteria</taxon>
        <taxon>Pseudomonadati</taxon>
        <taxon>Pseudomonadota</taxon>
        <taxon>Gammaproteobacteria</taxon>
        <taxon>Alteromonadales</taxon>
        <taxon>Alteromonadaceae</taxon>
        <taxon>Bowmanella</taxon>
    </lineage>
</organism>
<accession>A0ABS3CRR9</accession>
<dbReference type="Proteomes" id="UP000663992">
    <property type="component" value="Unassembled WGS sequence"/>
</dbReference>
<protein>
    <submittedName>
        <fullName evidence="1">Uncharacterized protein</fullName>
    </submittedName>
</protein>